<dbReference type="InterPro" id="IPR029063">
    <property type="entry name" value="SAM-dependent_MTases_sf"/>
</dbReference>
<accession>A0A100XD22</accession>
<comment type="caution">
    <text evidence="3">The sequence shown here is derived from an EMBL/GenBank/DDBJ whole genome shotgun (WGS) entry which is preliminary data.</text>
</comment>
<dbReference type="PANTHER" id="PTHR45128:SF2">
    <property type="entry name" value="METHYLTRANSFERASE DOMAIN-CONTAINING PROTEIN"/>
    <property type="match status" value="1"/>
</dbReference>
<reference evidence="3 4" key="1">
    <citation type="journal article" date="2016" name="Genome Announc.">
        <title>Draft Genome Sequences of Five Rapidly Growing Mycobacterium Species, M. thermoresistibile, M. fortuitum subsp. acetamidolyticum, M. canariasense, M. brisbanense, and M. novocastrense.</title>
        <authorList>
            <person name="Katahira K."/>
            <person name="Ogura Y."/>
            <person name="Gotoh Y."/>
            <person name="Hayashi T."/>
        </authorList>
    </citation>
    <scope>NUCLEOTIDE SEQUENCE [LARGE SCALE GENOMIC DNA]</scope>
    <source>
        <strain evidence="3 4">JCM6362</strain>
    </source>
</reference>
<evidence type="ECO:0000313" key="3">
    <source>
        <dbReference type="EMBL" id="GAT14356.1"/>
    </source>
</evidence>
<dbReference type="Gene3D" id="3.40.50.150">
    <property type="entry name" value="Vaccinia Virus protein VP39"/>
    <property type="match status" value="1"/>
</dbReference>
<dbReference type="Pfam" id="PF08242">
    <property type="entry name" value="Methyltransf_12"/>
    <property type="match status" value="1"/>
</dbReference>
<dbReference type="Pfam" id="PF21320">
    <property type="entry name" value="WHD_Rv2258c"/>
    <property type="match status" value="1"/>
</dbReference>
<gene>
    <name evidence="3" type="ORF">RMCT_1326</name>
</gene>
<evidence type="ECO:0000259" key="2">
    <source>
        <dbReference type="Pfam" id="PF21320"/>
    </source>
</evidence>
<reference evidence="4" key="2">
    <citation type="submission" date="2016-02" db="EMBL/GenBank/DDBJ databases">
        <title>Draft genome sequence of five rapidly growing Mycobacterium species.</title>
        <authorList>
            <person name="Katahira K."/>
            <person name="Gotou Y."/>
            <person name="Iida K."/>
            <person name="Ogura Y."/>
            <person name="Hayashi T."/>
        </authorList>
    </citation>
    <scope>NUCLEOTIDE SEQUENCE [LARGE SCALE GENOMIC DNA]</scope>
    <source>
        <strain evidence="4">JCM6362</strain>
    </source>
</reference>
<name>A0A100XD22_MYCTH</name>
<proteinExistence type="predicted"/>
<dbReference type="SUPFAM" id="SSF46785">
    <property type="entry name" value="Winged helix' DNA-binding domain"/>
    <property type="match status" value="1"/>
</dbReference>
<dbReference type="AlphaFoldDB" id="A0A100XD22"/>
<dbReference type="InterPro" id="IPR053173">
    <property type="entry name" value="SAM-binding_MTase"/>
</dbReference>
<feature type="non-terminal residue" evidence="3">
    <location>
        <position position="1"/>
    </location>
</feature>
<dbReference type="InterPro" id="IPR036390">
    <property type="entry name" value="WH_DNA-bd_sf"/>
</dbReference>
<evidence type="ECO:0000259" key="1">
    <source>
        <dbReference type="Pfam" id="PF08242"/>
    </source>
</evidence>
<dbReference type="InterPro" id="IPR048711">
    <property type="entry name" value="WHD_Rv2258c"/>
</dbReference>
<organism evidence="3 4">
    <name type="scientific">Mycolicibacterium thermoresistibile</name>
    <name type="common">Mycobacterium thermoresistibile</name>
    <dbReference type="NCBI Taxonomy" id="1797"/>
    <lineage>
        <taxon>Bacteria</taxon>
        <taxon>Bacillati</taxon>
        <taxon>Actinomycetota</taxon>
        <taxon>Actinomycetes</taxon>
        <taxon>Mycobacteriales</taxon>
        <taxon>Mycobacteriaceae</taxon>
        <taxon>Mycolicibacterium</taxon>
    </lineage>
</organism>
<dbReference type="CDD" id="cd02440">
    <property type="entry name" value="AdoMet_MTases"/>
    <property type="match status" value="1"/>
</dbReference>
<evidence type="ECO:0000313" key="4">
    <source>
        <dbReference type="Proteomes" id="UP000069654"/>
    </source>
</evidence>
<sequence>GSRTVSDGMVPAVGGGRTRFARNRPMLRGWTRLRGRTRMGSRPINQGRWRPAPVPVRGADDDSLWADRSSVGHVMTAPRTPSGPTTRGVDPENLMAFVLRAVTEVGAALNAALVVMGDRLGYYRSLAAHGASTPAELAERTGTDEHYAREWLNAQAAGAFVSYDPTTGRYLLPPEHAEALTDETSPAFVGGLFQIAHGTVCDTASILEAARTGGGVGWGDHNADVHIGCERFFRPTYHAHLLAEWLPALDGVLDKLTAGASVADVGCGHGASTRLMAEAFPRSTFQGSDVHAPSIEVARQRAAGTGPDAVRNIAFETAGADAVAGGPYDLITMFDCLHDMGDPVGAARHLREVIADDGTWMIVEPAAGDRVEDNLTPIGRAYYGFSTLLCTPASLSQPVGLALGTQAGPARIREVVTAAGFTRFRLVADTPFNNVFEVRP</sequence>
<dbReference type="EMBL" id="BCTB01000006">
    <property type="protein sequence ID" value="GAT14356.1"/>
    <property type="molecule type" value="Genomic_DNA"/>
</dbReference>
<feature type="domain" description="S-adenosylmethionine-dependent methyltransferase Rv2258c-like winged HTH" evidence="2">
    <location>
        <begin position="111"/>
        <end position="181"/>
    </location>
</feature>
<dbReference type="InterPro" id="IPR013217">
    <property type="entry name" value="Methyltransf_12"/>
</dbReference>
<protein>
    <submittedName>
        <fullName evidence="3">Uncharacterized protein</fullName>
    </submittedName>
</protein>
<dbReference type="PANTHER" id="PTHR45128">
    <property type="entry name" value="METHYLTRANSFERASE TYPE 11"/>
    <property type="match status" value="1"/>
</dbReference>
<dbReference type="SUPFAM" id="SSF53335">
    <property type="entry name" value="S-adenosyl-L-methionine-dependent methyltransferases"/>
    <property type="match status" value="1"/>
</dbReference>
<feature type="domain" description="Methyltransferase type 12" evidence="1">
    <location>
        <begin position="264"/>
        <end position="359"/>
    </location>
</feature>
<dbReference type="Proteomes" id="UP000069654">
    <property type="component" value="Unassembled WGS sequence"/>
</dbReference>